<evidence type="ECO:0000256" key="3">
    <source>
        <dbReference type="ARBA" id="ARBA00023123"/>
    </source>
</evidence>
<comment type="caution">
    <text evidence="9">The sequence shown here is derived from an EMBL/GenBank/DDBJ whole genome shotgun (WGS) entry which is preliminary data.</text>
</comment>
<dbReference type="Gene3D" id="1.20.58.530">
    <property type="match status" value="1"/>
</dbReference>
<evidence type="ECO:0000313" key="10">
    <source>
        <dbReference type="Proteomes" id="UP001515480"/>
    </source>
</evidence>
<dbReference type="Gene3D" id="3.40.850.10">
    <property type="entry name" value="Kinesin motor domain"/>
    <property type="match status" value="1"/>
</dbReference>
<evidence type="ECO:0000259" key="8">
    <source>
        <dbReference type="SMART" id="SM00242"/>
    </source>
</evidence>
<feature type="domain" description="PH" evidence="7">
    <location>
        <begin position="1382"/>
        <end position="1481"/>
    </location>
</feature>
<dbReference type="GO" id="GO:0016459">
    <property type="term" value="C:myosin complex"/>
    <property type="evidence" value="ECO:0007669"/>
    <property type="project" value="UniProtKB-KW"/>
</dbReference>
<keyword evidence="2" id="KW-0067">ATP-binding</keyword>
<dbReference type="GO" id="GO:0007015">
    <property type="term" value="P:actin filament organization"/>
    <property type="evidence" value="ECO:0007669"/>
    <property type="project" value="TreeGrafter"/>
</dbReference>
<dbReference type="GO" id="GO:0051015">
    <property type="term" value="F:actin filament binding"/>
    <property type="evidence" value="ECO:0007669"/>
    <property type="project" value="TreeGrafter"/>
</dbReference>
<evidence type="ECO:0000313" key="9">
    <source>
        <dbReference type="EMBL" id="KAL1504856.1"/>
    </source>
</evidence>
<dbReference type="GO" id="GO:0005524">
    <property type="term" value="F:ATP binding"/>
    <property type="evidence" value="ECO:0007669"/>
    <property type="project" value="UniProtKB-KW"/>
</dbReference>
<dbReference type="PANTHER" id="PTHR13140:SF706">
    <property type="entry name" value="DILUTE CLASS UNCONVENTIONAL MYOSIN, ISOFORM C"/>
    <property type="match status" value="1"/>
</dbReference>
<dbReference type="SUPFAM" id="SSF52540">
    <property type="entry name" value="P-loop containing nucleoside triphosphate hydrolases"/>
    <property type="match status" value="1"/>
</dbReference>
<feature type="region of interest" description="Disordered" evidence="6">
    <location>
        <begin position="720"/>
        <end position="742"/>
    </location>
</feature>
<keyword evidence="3" id="KW-0518">Myosin</keyword>
<feature type="domain" description="Myosin motor" evidence="8">
    <location>
        <begin position="79"/>
        <end position="893"/>
    </location>
</feature>
<feature type="compositionally biased region" description="Basic and acidic residues" evidence="6">
    <location>
        <begin position="725"/>
        <end position="742"/>
    </location>
</feature>
<proteinExistence type="predicted"/>
<dbReference type="SMART" id="SM00242">
    <property type="entry name" value="MYSc"/>
    <property type="match status" value="1"/>
</dbReference>
<gene>
    <name evidence="9" type="ORF">AB1Y20_008626</name>
</gene>
<evidence type="ECO:0000256" key="1">
    <source>
        <dbReference type="ARBA" id="ARBA00022741"/>
    </source>
</evidence>
<accession>A0AB34IQU9</accession>
<dbReference type="SUPFAM" id="SSF50729">
    <property type="entry name" value="PH domain-like"/>
    <property type="match status" value="1"/>
</dbReference>
<dbReference type="InterPro" id="IPR001849">
    <property type="entry name" value="PH_domain"/>
</dbReference>
<sequence length="1817" mass="198817">MKRFAQGKTDFLSRALTKINSALCVWVLNDSDALDAHFVLCKLLPAASDGSELSHRYARVEASSEIGGRMVKLLTSQLVPANEVDDVDDLAALAHLHPAAVIVTLRLRHARGEACTWAGARVLVVLHPLLPPAARIPWQPPREVARVGLAMKPHVHSVAESLYRRATMRRTTQALLLAGERGAGKSFQLEQAVLYLCARARADDARGEAGAVETALLASCASLRPMAEAAMAHSPRASLCGQFVQARASPRTFSAPLAARGSLSDPPLLRSSVARGSAMSFLSSYDGGLLYGDHGALVGARLGYLALNTSAVRGIEASAELRTTCRVSRDPGVAPPPLVRAFALLLHAPAPLATQLQLDSVGAEASYRYQPSFDGRCHPSLSTASHAPMAAVSAEETELHAWLADLERLGLSSSEREELMHLLGAVMHLSQLQLSASTDHAFAECDRDAGMDTVCRLLGVQPVALADALTTRSISPDADPDTHFGRATMPLYPHEARTTRDRLAQLIYSRLFYVLVRRANAAVTPAAAAAQSLASVGVLDLCGLDRHHAGLDELLCNYAMEKLHTTLRGLLEAPPAHASIALAELGSVEADAQRAALNSALELIVDPTLPRGSPVVALLEEVPVGMLHAVDRQSKTPDATNESLCALLAAAHAEKSCWQIDNSKALTIHHFDGVEPVAYAADEFVERNSFEGASSWECRQLLLCSECELLRDVADETAQRGPYQHAEHAATGRDVELSSDRPRQRTSACRTVLREVAAWFAQVSSSECAVVVCIRATDEPPPLSAGAARRRLDEGVLTSQLQLHRILDWAIRGRLGLSCRLDCDEAVGRFGKLLQLELGATPSLRGLRELSARAFGATLALAAGLAEADFMLVGRQLYFRSGVSALLQGLHDLSTPEALPKLVEMIARHGALAQEPTASRATPPAEAFRPPYASLRQARAAFEEDSQSVIGGPAGQAGRDRRSLWLRGAEKMSGGLHSERLARARTRVAINLQGGAARSPQTSLSHERNGTLQQTVAAQVDGQQLLSSLLHLRMWTPIWPHMRWVPFTCMLLADGEIILMHTEHPFYSASVSLDMLTGITTSSSPDGSYLTLRVLGHELLLRTAEPTICRRWQEVLNQRIAANGGGFREAEQRMKRALPWKSGRVRLQPDNEDDTGGELGFGLLLFNGTLEVRETADAAAPQLSLPLSKLQSARPRPPYPDLELLAGDDKHVLQFAGEEDMLSWMGTLLVLLSIFKPVVRNVGRTRKHRDSDDDDDEATVGPTVPSPLSGRASGRSGQDDLLMVGQLQIFTEREGQHRWVSCHARLDSQGSLDLQSIDAWRLRLQMPLRTVTSLLRLGSEQWHYLRLQMPRQVVYIQAANEDSMQLWVSNIQRVSGVHSTSQEYSSWVDLKIVNDNAETAWRRAWLVLLSNRQLMWFHSCYGPMYKGCLDLHKVSAVKPWTTEEEGHRSSLEVRSLGTRWLISNDDLSAWQKQLLLSLEVCRRHAEAQRLIKMNISSKQAFGRSSSYRESASDGTDSLKRISCRGTERTTERSTVYTTPSVKNIEVQGWLRFAWIPNSHALGGRFYCTLRTLPGSESALLEYCLPSASQKFTEVAAVDLADAVAVYPAEWVDGGQDLKIVFADCVLCATAERRADAGRLATWHAKVTQHMTDSSKSEALLPAPRARVLQEGWVCWRSAAVSRTWQPCHCRLYEGSNTYDACQLELAQLRRPPGGNANSQLVAHITNISLADARDVRRPEFDQAVLCCGLPICQGSTSNLLTSRFEIVRIDALEEVDSLEPQRSLAWLAALTRALPRTRTLPSGDSKERLFLQCSMDV</sequence>
<dbReference type="Proteomes" id="UP001515480">
    <property type="component" value="Unassembled WGS sequence"/>
</dbReference>
<dbReference type="Pfam" id="PF00063">
    <property type="entry name" value="Myosin_head"/>
    <property type="match status" value="3"/>
</dbReference>
<keyword evidence="4" id="KW-0505">Motor protein</keyword>
<evidence type="ECO:0000256" key="2">
    <source>
        <dbReference type="ARBA" id="ARBA00022840"/>
    </source>
</evidence>
<dbReference type="GO" id="GO:0005737">
    <property type="term" value="C:cytoplasm"/>
    <property type="evidence" value="ECO:0007669"/>
    <property type="project" value="TreeGrafter"/>
</dbReference>
<reference evidence="9 10" key="1">
    <citation type="journal article" date="2024" name="Science">
        <title>Giant polyketide synthase enzymes in the biosynthesis of giant marine polyether toxins.</title>
        <authorList>
            <person name="Fallon T.R."/>
            <person name="Shende V.V."/>
            <person name="Wierzbicki I.H."/>
            <person name="Pendleton A.L."/>
            <person name="Watervoot N.F."/>
            <person name="Auber R.P."/>
            <person name="Gonzalez D.J."/>
            <person name="Wisecaver J.H."/>
            <person name="Moore B.S."/>
        </authorList>
    </citation>
    <scope>NUCLEOTIDE SEQUENCE [LARGE SCALE GENOMIC DNA]</scope>
    <source>
        <strain evidence="9 10">12B1</strain>
    </source>
</reference>
<evidence type="ECO:0000256" key="4">
    <source>
        <dbReference type="ARBA" id="ARBA00023175"/>
    </source>
</evidence>
<evidence type="ECO:0000256" key="5">
    <source>
        <dbReference type="ARBA" id="ARBA00023203"/>
    </source>
</evidence>
<keyword evidence="1" id="KW-0547">Nucleotide-binding</keyword>
<feature type="region of interest" description="Disordered" evidence="6">
    <location>
        <begin position="1244"/>
        <end position="1277"/>
    </location>
</feature>
<dbReference type="InterPro" id="IPR027417">
    <property type="entry name" value="P-loop_NTPase"/>
</dbReference>
<dbReference type="GO" id="GO:0000146">
    <property type="term" value="F:microfilament motor activity"/>
    <property type="evidence" value="ECO:0007669"/>
    <property type="project" value="TreeGrafter"/>
</dbReference>
<protein>
    <recommendedName>
        <fullName evidence="11">PH domain-containing protein</fullName>
    </recommendedName>
</protein>
<dbReference type="InterPro" id="IPR001609">
    <property type="entry name" value="Myosin_head_motor_dom-like"/>
</dbReference>
<feature type="domain" description="PH" evidence="7">
    <location>
        <begin position="1139"/>
        <end position="1235"/>
    </location>
</feature>
<feature type="domain" description="PH" evidence="7">
    <location>
        <begin position="1667"/>
        <end position="1797"/>
    </location>
</feature>
<keyword evidence="10" id="KW-1185">Reference proteome</keyword>
<dbReference type="PANTHER" id="PTHR13140">
    <property type="entry name" value="MYOSIN"/>
    <property type="match status" value="1"/>
</dbReference>
<evidence type="ECO:0008006" key="11">
    <source>
        <dbReference type="Google" id="ProtNLM"/>
    </source>
</evidence>
<feature type="domain" description="PH" evidence="7">
    <location>
        <begin position="1024"/>
        <end position="1123"/>
    </location>
</feature>
<evidence type="ECO:0000256" key="6">
    <source>
        <dbReference type="SAM" id="MobiDB-lite"/>
    </source>
</evidence>
<organism evidence="9 10">
    <name type="scientific">Prymnesium parvum</name>
    <name type="common">Toxic golden alga</name>
    <dbReference type="NCBI Taxonomy" id="97485"/>
    <lineage>
        <taxon>Eukaryota</taxon>
        <taxon>Haptista</taxon>
        <taxon>Haptophyta</taxon>
        <taxon>Prymnesiophyceae</taxon>
        <taxon>Prymnesiales</taxon>
        <taxon>Prymnesiaceae</taxon>
        <taxon>Prymnesium</taxon>
    </lineage>
</organism>
<dbReference type="GO" id="GO:0016020">
    <property type="term" value="C:membrane"/>
    <property type="evidence" value="ECO:0007669"/>
    <property type="project" value="TreeGrafter"/>
</dbReference>
<feature type="domain" description="PH" evidence="7">
    <location>
        <begin position="1281"/>
        <end position="1378"/>
    </location>
</feature>
<dbReference type="InterPro" id="IPR036961">
    <property type="entry name" value="Kinesin_motor_dom_sf"/>
</dbReference>
<dbReference type="Gene3D" id="1.20.120.720">
    <property type="entry name" value="Myosin VI head, motor domain, U50 subdomain"/>
    <property type="match status" value="1"/>
</dbReference>
<evidence type="ECO:0000259" key="7">
    <source>
        <dbReference type="SMART" id="SM00233"/>
    </source>
</evidence>
<keyword evidence="5" id="KW-0009">Actin-binding</keyword>
<dbReference type="EMBL" id="JBGBPQ010000019">
    <property type="protein sequence ID" value="KAL1504856.1"/>
    <property type="molecule type" value="Genomic_DNA"/>
</dbReference>
<name>A0AB34IQU9_PRYPA</name>
<dbReference type="SMART" id="SM00233">
    <property type="entry name" value="PH"/>
    <property type="match status" value="5"/>
</dbReference>